<name>A0A8E2EH54_9PEZI</name>
<evidence type="ECO:0000256" key="6">
    <source>
        <dbReference type="ARBA" id="ARBA00023065"/>
    </source>
</evidence>
<comment type="similarity">
    <text evidence="2">Belongs to the Ca(2+):cation antiporter (CaCA) (TC 2.A.19) family.</text>
</comment>
<feature type="transmembrane region" description="Helical" evidence="9">
    <location>
        <begin position="417"/>
        <end position="434"/>
    </location>
</feature>
<feature type="transmembrane region" description="Helical" evidence="9">
    <location>
        <begin position="270"/>
        <end position="303"/>
    </location>
</feature>
<dbReference type="Gene3D" id="1.20.1420.30">
    <property type="entry name" value="NCX, central ion-binding region"/>
    <property type="match status" value="2"/>
</dbReference>
<dbReference type="GO" id="GO:0012505">
    <property type="term" value="C:endomembrane system"/>
    <property type="evidence" value="ECO:0007669"/>
    <property type="project" value="UniProtKB-SubCell"/>
</dbReference>
<accession>A0A8E2EH54</accession>
<keyword evidence="4 9" id="KW-0812">Transmembrane</keyword>
<dbReference type="GO" id="GO:0015369">
    <property type="term" value="F:calcium:proton antiporter activity"/>
    <property type="evidence" value="ECO:0007669"/>
    <property type="project" value="TreeGrafter"/>
</dbReference>
<feature type="transmembrane region" description="Helical" evidence="9">
    <location>
        <begin position="713"/>
        <end position="733"/>
    </location>
</feature>
<keyword evidence="3" id="KW-0813">Transport</keyword>
<dbReference type="OrthoDB" id="16982at2759"/>
<dbReference type="PANTHER" id="PTHR31503">
    <property type="entry name" value="VACUOLAR CALCIUM ION TRANSPORTER"/>
    <property type="match status" value="1"/>
</dbReference>
<evidence type="ECO:0000256" key="4">
    <source>
        <dbReference type="ARBA" id="ARBA00022692"/>
    </source>
</evidence>
<dbReference type="InterPro" id="IPR004713">
    <property type="entry name" value="CaH_exchang"/>
</dbReference>
<evidence type="ECO:0000259" key="10">
    <source>
        <dbReference type="Pfam" id="PF01699"/>
    </source>
</evidence>
<evidence type="ECO:0000313" key="12">
    <source>
        <dbReference type="EMBL" id="OCK83892.1"/>
    </source>
</evidence>
<feature type="transmembrane region" description="Helical" evidence="9">
    <location>
        <begin position="1006"/>
        <end position="1029"/>
    </location>
</feature>
<keyword evidence="13" id="KW-1185">Reference proteome</keyword>
<feature type="domain" description="Sodium/calcium exchanger membrane region" evidence="10">
    <location>
        <begin position="546"/>
        <end position="731"/>
    </location>
</feature>
<evidence type="ECO:0000256" key="8">
    <source>
        <dbReference type="SAM" id="MobiDB-lite"/>
    </source>
</evidence>
<evidence type="ECO:0000256" key="2">
    <source>
        <dbReference type="ARBA" id="ARBA00008170"/>
    </source>
</evidence>
<dbReference type="EMBL" id="KV744850">
    <property type="protein sequence ID" value="OCK83892.1"/>
    <property type="molecule type" value="Genomic_DNA"/>
</dbReference>
<keyword evidence="5 9" id="KW-1133">Transmembrane helix</keyword>
<dbReference type="InterPro" id="IPR044880">
    <property type="entry name" value="NCX_ion-bd_dom_sf"/>
</dbReference>
<feature type="domain" description="Inner membrane component" evidence="11">
    <location>
        <begin position="273"/>
        <end position="326"/>
    </location>
</feature>
<comment type="subcellular location">
    <subcellularLocation>
        <location evidence="1">Endomembrane system</location>
        <topology evidence="1">Multi-pass membrane protein</topology>
    </subcellularLocation>
</comment>
<evidence type="ECO:0008006" key="14">
    <source>
        <dbReference type="Google" id="ProtNLM"/>
    </source>
</evidence>
<feature type="transmembrane region" description="Helical" evidence="9">
    <location>
        <begin position="1069"/>
        <end position="1088"/>
    </location>
</feature>
<dbReference type="Pfam" id="PF01699">
    <property type="entry name" value="Na_Ca_ex"/>
    <property type="match status" value="2"/>
</dbReference>
<evidence type="ECO:0000256" key="3">
    <source>
        <dbReference type="ARBA" id="ARBA00022448"/>
    </source>
</evidence>
<feature type="region of interest" description="Disordered" evidence="8">
    <location>
        <begin position="1"/>
        <end position="218"/>
    </location>
</feature>
<feature type="transmembrane region" description="Helical" evidence="9">
    <location>
        <begin position="644"/>
        <end position="664"/>
    </location>
</feature>
<organism evidence="12 13">
    <name type="scientific">Lepidopterella palustris CBS 459.81</name>
    <dbReference type="NCBI Taxonomy" id="1314670"/>
    <lineage>
        <taxon>Eukaryota</taxon>
        <taxon>Fungi</taxon>
        <taxon>Dikarya</taxon>
        <taxon>Ascomycota</taxon>
        <taxon>Pezizomycotina</taxon>
        <taxon>Dothideomycetes</taxon>
        <taxon>Pleosporomycetidae</taxon>
        <taxon>Mytilinidiales</taxon>
        <taxon>Argynnaceae</taxon>
        <taxon>Lepidopterella</taxon>
    </lineage>
</organism>
<proteinExistence type="inferred from homology"/>
<feature type="region of interest" description="Disordered" evidence="8">
    <location>
        <begin position="822"/>
        <end position="849"/>
    </location>
</feature>
<dbReference type="PANTHER" id="PTHR31503:SF10">
    <property type="entry name" value="VNX1 PROTEIN"/>
    <property type="match status" value="1"/>
</dbReference>
<feature type="compositionally biased region" description="Polar residues" evidence="8">
    <location>
        <begin position="54"/>
        <end position="78"/>
    </location>
</feature>
<feature type="compositionally biased region" description="Polar residues" evidence="8">
    <location>
        <begin position="17"/>
        <end position="46"/>
    </location>
</feature>
<dbReference type="InterPro" id="IPR005185">
    <property type="entry name" value="YccF"/>
</dbReference>
<feature type="transmembrane region" description="Helical" evidence="9">
    <location>
        <begin position="610"/>
        <end position="632"/>
    </location>
</feature>
<evidence type="ECO:0000256" key="7">
    <source>
        <dbReference type="ARBA" id="ARBA00023136"/>
    </source>
</evidence>
<reference evidence="12 13" key="1">
    <citation type="journal article" date="2016" name="Nat. Commun.">
        <title>Ectomycorrhizal ecology is imprinted in the genome of the dominant symbiotic fungus Cenococcum geophilum.</title>
        <authorList>
            <consortium name="DOE Joint Genome Institute"/>
            <person name="Peter M."/>
            <person name="Kohler A."/>
            <person name="Ohm R.A."/>
            <person name="Kuo A."/>
            <person name="Krutzmann J."/>
            <person name="Morin E."/>
            <person name="Arend M."/>
            <person name="Barry K.W."/>
            <person name="Binder M."/>
            <person name="Choi C."/>
            <person name="Clum A."/>
            <person name="Copeland A."/>
            <person name="Grisel N."/>
            <person name="Haridas S."/>
            <person name="Kipfer T."/>
            <person name="LaButti K."/>
            <person name="Lindquist E."/>
            <person name="Lipzen A."/>
            <person name="Maire R."/>
            <person name="Meier B."/>
            <person name="Mihaltcheva S."/>
            <person name="Molinier V."/>
            <person name="Murat C."/>
            <person name="Poggeler S."/>
            <person name="Quandt C.A."/>
            <person name="Sperisen C."/>
            <person name="Tritt A."/>
            <person name="Tisserant E."/>
            <person name="Crous P.W."/>
            <person name="Henrissat B."/>
            <person name="Nehls U."/>
            <person name="Egli S."/>
            <person name="Spatafora J.W."/>
            <person name="Grigoriev I.V."/>
            <person name="Martin F.M."/>
        </authorList>
    </citation>
    <scope>NUCLEOTIDE SEQUENCE [LARGE SCALE GENOMIC DNA]</scope>
    <source>
        <strain evidence="12 13">CBS 459.81</strain>
    </source>
</reference>
<evidence type="ECO:0000313" key="13">
    <source>
        <dbReference type="Proteomes" id="UP000250266"/>
    </source>
</evidence>
<dbReference type="FunFam" id="1.20.1420.30:FF:000017">
    <property type="entry name" value="Calcium permease family membrane transporter"/>
    <property type="match status" value="1"/>
</dbReference>
<feature type="transmembrane region" description="Helical" evidence="9">
    <location>
        <begin position="544"/>
        <end position="564"/>
    </location>
</feature>
<keyword evidence="7 9" id="KW-0472">Membrane</keyword>
<dbReference type="Pfam" id="PF03733">
    <property type="entry name" value="YccF"/>
    <property type="match status" value="1"/>
</dbReference>
<dbReference type="GO" id="GO:0005774">
    <property type="term" value="C:vacuolar membrane"/>
    <property type="evidence" value="ECO:0007669"/>
    <property type="project" value="UniProtKB-ARBA"/>
</dbReference>
<feature type="transmembrane region" description="Helical" evidence="9">
    <location>
        <begin position="512"/>
        <end position="532"/>
    </location>
</feature>
<dbReference type="InterPro" id="IPR004837">
    <property type="entry name" value="NaCa_Exmemb"/>
</dbReference>
<evidence type="ECO:0000256" key="9">
    <source>
        <dbReference type="SAM" id="Phobius"/>
    </source>
</evidence>
<feature type="compositionally biased region" description="Basic and acidic residues" evidence="8">
    <location>
        <begin position="1"/>
        <end position="16"/>
    </location>
</feature>
<evidence type="ECO:0000256" key="1">
    <source>
        <dbReference type="ARBA" id="ARBA00004127"/>
    </source>
</evidence>
<feature type="transmembrane region" description="Helical" evidence="9">
    <location>
        <begin position="440"/>
        <end position="462"/>
    </location>
</feature>
<gene>
    <name evidence="12" type="ORF">K432DRAFT_423032</name>
</gene>
<feature type="compositionally biased region" description="Basic and acidic residues" evidence="8">
    <location>
        <begin position="822"/>
        <end position="844"/>
    </location>
</feature>
<feature type="compositionally biased region" description="Acidic residues" evidence="8">
    <location>
        <begin position="189"/>
        <end position="216"/>
    </location>
</feature>
<feature type="compositionally biased region" description="Acidic residues" evidence="8">
    <location>
        <begin position="109"/>
        <end position="118"/>
    </location>
</feature>
<feature type="transmembrane region" description="Helical" evidence="9">
    <location>
        <begin position="1041"/>
        <end position="1063"/>
    </location>
</feature>
<dbReference type="Proteomes" id="UP000250266">
    <property type="component" value="Unassembled WGS sequence"/>
</dbReference>
<sequence length="1132" mass="125103">MAEDDRPATARGRDPSPDNSTRRSSTASGVNAAQSGHNASLTSSADTIRRRPQAIQTQTAGYGSITGTSSLHSRNNIGSPERLPPKPKKPGIGRRTPSSHTPHKGQEFSVDDAEDEVDKDLVAPPPRHVKVPPLRRQPSTLRRKQAAQVPTLASVDSQEDEVIQEEGAGAPTDTDRHPSSSVEEGTIQVEEEEEEEEGEPCDSNSNDDGDDGDLSDADSFTLKDRQEAINVTHPFGIRIWKPALYKKDRSVQRNAEGDIHSTPGLFVNNWLLLFNLFWTILFGWWLALIAVAGGVLCFAFGFLDSCMEYSRLLFQLAGYLLYPFGKYVKLMQDEAYAEEDEGEGRSISEYEQWQSGDIEEGRLFFGPSAANSRSLIGRRRNSIDSADETTSLLGRTGRGNLPHTDTTKTKRRLFGRGKWNVGRVIFFFFFYGLLTPTLLLVSGLCWLFVFTIPMGKVTLLLFDHLRRHPLALSFHSDSADTRRPGDPSSSILLCTYRAVGSKYWKYTIDGTNIFLINLLGIVAFVIFDYWVLDVTLGLKIGLTNQFFVFTLALFSIIPLAYFIGQAVASISAQSSMGVGATINAFFSTVVEVFLYCVALNEGKAQLVEGSIIGSIFAGILFLPGLSMCFGALKRKTQRFNVKSAGVTSTMLLFAVIGAFGPTLFYQIYGSHELNCHQCVKHSTSSQDRDCRRCYYAQLPDVHDKFYTEAVRPYIWFAAVMLFLSYVIGLLFTLRTHAAVIWSSELDEKKADKVDMGTSYASGSSQLEQLHALSRQATNTSTGGLPRSDIRESQLYKRILGQSFKQVGLGPNGEIPEERHNYVESRDGQTPHVVPPKEADEDRGHNSLHLDGLSEEQNHSLVRHVAEMAATAAAVAARDATKAPRKAAQLAHTLVKQHGDRPVAHRTGTFAEETEDTIPAQAGGHDAPNWSRKKSAVILLTATVAYAVIAEILVNTVDVVLKNVDIDEKFLGITLFALVPNTTEFLNAISFAMNGNIALSMEIGSAYALQVCLLQIPCLVLFSAIQGRFIDPDQIINHTFTLIFPQWDMVTVILCVFLLSYMYGEGKSNYFKGSILILSYLVVVVGFYFSSYNDLDRMGIDPYDTLAVGELVQQQFESMSFKTRGRASNGRAY</sequence>
<feature type="transmembrane region" description="Helical" evidence="9">
    <location>
        <begin position="576"/>
        <end position="598"/>
    </location>
</feature>
<evidence type="ECO:0000256" key="5">
    <source>
        <dbReference type="ARBA" id="ARBA00022989"/>
    </source>
</evidence>
<dbReference type="AlphaFoldDB" id="A0A8E2EH54"/>
<feature type="domain" description="Sodium/calcium exchanger membrane region" evidence="10">
    <location>
        <begin position="934"/>
        <end position="1087"/>
    </location>
</feature>
<dbReference type="GO" id="GO:0006874">
    <property type="term" value="P:intracellular calcium ion homeostasis"/>
    <property type="evidence" value="ECO:0007669"/>
    <property type="project" value="TreeGrafter"/>
</dbReference>
<keyword evidence="6" id="KW-0406">Ion transport</keyword>
<protein>
    <recommendedName>
        <fullName evidence="14">Calcium permease family membrane transporter</fullName>
    </recommendedName>
</protein>
<evidence type="ECO:0000259" key="11">
    <source>
        <dbReference type="Pfam" id="PF03733"/>
    </source>
</evidence>
<feature type="transmembrane region" description="Helical" evidence="9">
    <location>
        <begin position="935"/>
        <end position="953"/>
    </location>
</feature>